<reference evidence="2 3" key="1">
    <citation type="submission" date="2016-05" db="EMBL/GenBank/DDBJ databases">
        <title>Genomic Taxonomy of the Vibrionaceae.</title>
        <authorList>
            <person name="Gomez-Gil B."/>
            <person name="Enciso-Ibarra J."/>
        </authorList>
    </citation>
    <scope>NUCLEOTIDE SEQUENCE [LARGE SCALE GENOMIC DNA]</scope>
    <source>
        <strain evidence="2 3">CAIM 1920</strain>
    </source>
</reference>
<comment type="caution">
    <text evidence="2">The sequence shown here is derived from an EMBL/GenBank/DDBJ whole genome shotgun (WGS) entry which is preliminary data.</text>
</comment>
<sequence length="70" mass="8499">MMKFDWHKDDINAQTIITSHYRNTQNVRRYFISVCGESFRFNRAFMAWMKQSQGLTMGEAAEHWCQQYKK</sequence>
<accession>A0A1C3ECD3</accession>
<dbReference type="InterPro" id="IPR045492">
    <property type="entry name" value="DUF6434"/>
</dbReference>
<feature type="domain" description="DUF6434" evidence="1">
    <location>
        <begin position="4"/>
        <end position="66"/>
    </location>
</feature>
<evidence type="ECO:0000313" key="3">
    <source>
        <dbReference type="Proteomes" id="UP000094936"/>
    </source>
</evidence>
<evidence type="ECO:0000313" key="2">
    <source>
        <dbReference type="EMBL" id="ODA30917.1"/>
    </source>
</evidence>
<organism evidence="2 3">
    <name type="scientific">Veronia pacifica</name>
    <dbReference type="NCBI Taxonomy" id="1080227"/>
    <lineage>
        <taxon>Bacteria</taxon>
        <taxon>Pseudomonadati</taxon>
        <taxon>Pseudomonadota</taxon>
        <taxon>Gammaproteobacteria</taxon>
        <taxon>Vibrionales</taxon>
        <taxon>Vibrionaceae</taxon>
        <taxon>Veronia</taxon>
    </lineage>
</organism>
<gene>
    <name evidence="2" type="ORF">A8L45_18765</name>
</gene>
<name>A0A1C3ECD3_9GAMM</name>
<dbReference type="Pfam" id="PF20026">
    <property type="entry name" value="DUF6434"/>
    <property type="match status" value="1"/>
</dbReference>
<dbReference type="AlphaFoldDB" id="A0A1C3ECD3"/>
<protein>
    <recommendedName>
        <fullName evidence="1">DUF6434 domain-containing protein</fullName>
    </recommendedName>
</protein>
<keyword evidence="3" id="KW-1185">Reference proteome</keyword>
<evidence type="ECO:0000259" key="1">
    <source>
        <dbReference type="Pfam" id="PF20026"/>
    </source>
</evidence>
<dbReference type="Proteomes" id="UP000094936">
    <property type="component" value="Unassembled WGS sequence"/>
</dbReference>
<dbReference type="EMBL" id="LYBM01000044">
    <property type="protein sequence ID" value="ODA30917.1"/>
    <property type="molecule type" value="Genomic_DNA"/>
</dbReference>
<dbReference type="OrthoDB" id="9778090at2"/>
<proteinExistence type="predicted"/>